<dbReference type="Pfam" id="PF07714">
    <property type="entry name" value="PK_Tyr_Ser-Thr"/>
    <property type="match status" value="1"/>
</dbReference>
<organism evidence="2 3">
    <name type="scientific">Tritrichomonas musculus</name>
    <dbReference type="NCBI Taxonomy" id="1915356"/>
    <lineage>
        <taxon>Eukaryota</taxon>
        <taxon>Metamonada</taxon>
        <taxon>Parabasalia</taxon>
        <taxon>Tritrichomonadida</taxon>
        <taxon>Tritrichomonadidae</taxon>
        <taxon>Tritrichomonas</taxon>
    </lineage>
</organism>
<dbReference type="PROSITE" id="PS00108">
    <property type="entry name" value="PROTEIN_KINASE_ST"/>
    <property type="match status" value="1"/>
</dbReference>
<dbReference type="SUPFAM" id="SSF56112">
    <property type="entry name" value="Protein kinase-like (PK-like)"/>
    <property type="match status" value="1"/>
</dbReference>
<dbReference type="SMART" id="SM00220">
    <property type="entry name" value="S_TKc"/>
    <property type="match status" value="1"/>
</dbReference>
<accession>A0ABR2L4U7</accession>
<name>A0ABR2L4U7_9EUKA</name>
<dbReference type="Pfam" id="PF08238">
    <property type="entry name" value="Sel1"/>
    <property type="match status" value="3"/>
</dbReference>
<dbReference type="Gene3D" id="3.80.10.10">
    <property type="entry name" value="Ribonuclease Inhibitor"/>
    <property type="match status" value="3"/>
</dbReference>
<dbReference type="PANTHER" id="PTHR45661">
    <property type="entry name" value="SURFACE ANTIGEN"/>
    <property type="match status" value="1"/>
</dbReference>
<dbReference type="InterPro" id="IPR000719">
    <property type="entry name" value="Prot_kinase_dom"/>
</dbReference>
<proteinExistence type="predicted"/>
<dbReference type="PROSITE" id="PS50011">
    <property type="entry name" value="PROTEIN_KINASE_DOM"/>
    <property type="match status" value="1"/>
</dbReference>
<evidence type="ECO:0000313" key="3">
    <source>
        <dbReference type="Proteomes" id="UP001470230"/>
    </source>
</evidence>
<dbReference type="InterPro" id="IPR008271">
    <property type="entry name" value="Ser/Thr_kinase_AS"/>
</dbReference>
<feature type="domain" description="Protein kinase" evidence="1">
    <location>
        <begin position="1"/>
        <end position="152"/>
    </location>
</feature>
<dbReference type="InterPro" id="IPR032675">
    <property type="entry name" value="LRR_dom_sf"/>
</dbReference>
<dbReference type="SUPFAM" id="SSF81901">
    <property type="entry name" value="HCP-like"/>
    <property type="match status" value="1"/>
</dbReference>
<dbReference type="InterPro" id="IPR026906">
    <property type="entry name" value="LRR_5"/>
</dbReference>
<dbReference type="EMBL" id="JAPFFF010000001">
    <property type="protein sequence ID" value="KAK8898373.1"/>
    <property type="molecule type" value="Genomic_DNA"/>
</dbReference>
<comment type="caution">
    <text evidence="2">The sequence shown here is derived from an EMBL/GenBank/DDBJ whole genome shotgun (WGS) entry which is preliminary data.</text>
</comment>
<dbReference type="Gene3D" id="1.10.510.10">
    <property type="entry name" value="Transferase(Phosphotransferase) domain 1"/>
    <property type="match status" value="1"/>
</dbReference>
<gene>
    <name evidence="2" type="ORF">M9Y10_000658</name>
</gene>
<evidence type="ECO:0000313" key="2">
    <source>
        <dbReference type="EMBL" id="KAK8898373.1"/>
    </source>
</evidence>
<dbReference type="SUPFAM" id="SSF52058">
    <property type="entry name" value="L domain-like"/>
    <property type="match status" value="2"/>
</dbReference>
<protein>
    <recommendedName>
        <fullName evidence="1">Protein kinase domain-containing protein</fullName>
    </recommendedName>
</protein>
<dbReference type="PANTHER" id="PTHR45661:SF3">
    <property type="entry name" value="IG-LIKE DOMAIN-CONTAINING PROTEIN"/>
    <property type="match status" value="1"/>
</dbReference>
<dbReference type="SMART" id="SM00671">
    <property type="entry name" value="SEL1"/>
    <property type="match status" value="3"/>
</dbReference>
<dbReference type="Pfam" id="PF13306">
    <property type="entry name" value="LRR_5"/>
    <property type="match status" value="2"/>
</dbReference>
<dbReference type="Proteomes" id="UP001470230">
    <property type="component" value="Unassembled WGS sequence"/>
</dbReference>
<keyword evidence="3" id="KW-1185">Reference proteome</keyword>
<dbReference type="InterPro" id="IPR006597">
    <property type="entry name" value="Sel1-like"/>
</dbReference>
<dbReference type="InterPro" id="IPR011990">
    <property type="entry name" value="TPR-like_helical_dom_sf"/>
</dbReference>
<reference evidence="2 3" key="1">
    <citation type="submission" date="2024-04" db="EMBL/GenBank/DDBJ databases">
        <title>Tritrichomonas musculus Genome.</title>
        <authorList>
            <person name="Alves-Ferreira E."/>
            <person name="Grigg M."/>
            <person name="Lorenzi H."/>
            <person name="Galac M."/>
        </authorList>
    </citation>
    <scope>NUCLEOTIDE SEQUENCE [LARGE SCALE GENOMIC DNA]</scope>
    <source>
        <strain evidence="2 3">EAF2021</strain>
    </source>
</reference>
<evidence type="ECO:0000259" key="1">
    <source>
        <dbReference type="PROSITE" id="PS50011"/>
    </source>
</evidence>
<dbReference type="Gene3D" id="3.40.50.12480">
    <property type="match status" value="3"/>
</dbReference>
<sequence>MKYLHENNILHRDLKTENILMDDFLCPKIADFGLSKKIHYDPKSMSFNSSKNMKGTFAFMAPEARETHEYTQYNDIYAFGFIIYEIIANVTNGNASYFRLVVSLTAGKKPELENNIPVSYRCLIERCWSQNASDRPKFSEIISLLKNDKGFITEKVDENEFHNYVKYIEEFQSSFRTQKIVKIEDFVNSGSKKFREIDLRRYLEEPKKSFLTSVKSLFGLYHEKLFPRDVYLKLSEECQRLVVDAEDDPEKQFYIGTYLIEEKNGFPLNVNIGVKYFERSIAGGNIESALYLSKMLFEGRIVQQDIIKAKKYLYAHLKSDQRTFLLYGKILKKEKNRKEARKYFQKGSENGDVESMYFYAQMLFTGENGEKNVEEARNLFNSSKDKGFFKSEQYIKCLDKMSNEQSFADLPSDIQHFFIKKILKYNKAINNKEEMITRIEIKIENTETERLFKCKLFESPYFLNTLRSFEHVIIEIQYPSKLFDKIYEKVSKMKQEVKVIIISVEICGQKTISSDFARYKSINIVRIDSATQKIDEEAFFKCSSLTQITIPSSVTEVGYSAFSGCSSLTQVIIPSSVTFIEEGAFSGCSSLAEITLSSSLISIDNNSFEGCSSLAQIKFPSSVTEIGNSAFKGCSSLKKITIHSSVKSIGDNAFRGCSSLEQIKIHSSITEIGKSVFRGCSSLTQIKIPSSVISIGNDAFNGCSSLEQITIPSSVTSIGNNVFKGIKSLVINGNLQKIEDDMFNKCSSLKQITIPSSVTYIGVKAFNECSALTHITLPPSVTKIGYSAFRGCSSLTQISILSSISEIENTTFEGCSSLKQIEIPSSVTCIGNAAFRGCASLENILIPSSVTSIGYFAFRGCSSLAEISIPSSVTYIGEKAFIECSSLKKITMASTLKEIGKNAFPLSTEIVKV</sequence>
<dbReference type="Gene3D" id="1.25.40.10">
    <property type="entry name" value="Tetratricopeptide repeat domain"/>
    <property type="match status" value="1"/>
</dbReference>
<dbReference type="InterPro" id="IPR011009">
    <property type="entry name" value="Kinase-like_dom_sf"/>
</dbReference>
<dbReference type="InterPro" id="IPR001245">
    <property type="entry name" value="Ser-Thr/Tyr_kinase_cat_dom"/>
</dbReference>
<dbReference type="InterPro" id="IPR053139">
    <property type="entry name" value="Surface_bspA-like"/>
</dbReference>